<accession>A0A7W7RAT6</accession>
<dbReference type="AlphaFoldDB" id="A0A7W7RAT6"/>
<evidence type="ECO:0000256" key="2">
    <source>
        <dbReference type="ARBA" id="ARBA00022475"/>
    </source>
</evidence>
<comment type="caution">
    <text evidence="8">The sequence shown here is derived from an EMBL/GenBank/DDBJ whole genome shotgun (WGS) entry which is preliminary data.</text>
</comment>
<evidence type="ECO:0000256" key="3">
    <source>
        <dbReference type="ARBA" id="ARBA00022692"/>
    </source>
</evidence>
<feature type="transmembrane region" description="Helical" evidence="6">
    <location>
        <begin position="273"/>
        <end position="293"/>
    </location>
</feature>
<keyword evidence="5 6" id="KW-0472">Membrane</keyword>
<keyword evidence="3 6" id="KW-0812">Transmembrane</keyword>
<evidence type="ECO:0000256" key="6">
    <source>
        <dbReference type="SAM" id="Phobius"/>
    </source>
</evidence>
<sequence>MILSAPALLSGAALGLGATVATAGLLRPRADLGDLLRRSDAGRLENLEPRAATTEASAWDRAGARVLALVGESALRLPNQELDLLGRTPSQHVGKRLSFALVGLLMPSFTVALIALAGISVPFTPPALAAIGLAVLFSLIPNIQAREDAARARREFRYAIASYLEMVCLERAADAGPSEALRRPTELGEGWVFARLRDALTRAELAGIPPWEGLKQLSEELGVPELGAPADIMALAGEEGAAVYSTLRAQARSLRGVLMTDAQAEANAVSEKMIVPVTALVIIMSVYMAYPAITKIMAA</sequence>
<dbReference type="InterPro" id="IPR018076">
    <property type="entry name" value="T2SS_GspF_dom"/>
</dbReference>
<keyword evidence="4 6" id="KW-1133">Transmembrane helix</keyword>
<keyword evidence="2" id="KW-1003">Cell membrane</keyword>
<dbReference type="GO" id="GO:0005886">
    <property type="term" value="C:plasma membrane"/>
    <property type="evidence" value="ECO:0007669"/>
    <property type="project" value="UniProtKB-SubCell"/>
</dbReference>
<evidence type="ECO:0000259" key="7">
    <source>
        <dbReference type="Pfam" id="PF00482"/>
    </source>
</evidence>
<evidence type="ECO:0000256" key="1">
    <source>
        <dbReference type="ARBA" id="ARBA00004651"/>
    </source>
</evidence>
<reference evidence="8 9" key="1">
    <citation type="submission" date="2020-08" db="EMBL/GenBank/DDBJ databases">
        <title>Sequencing the genomes of 1000 actinobacteria strains.</title>
        <authorList>
            <person name="Klenk H.-P."/>
        </authorList>
    </citation>
    <scope>NUCLEOTIDE SEQUENCE [LARGE SCALE GENOMIC DNA]</scope>
    <source>
        <strain evidence="8 9">DSM 41654</strain>
    </source>
</reference>
<feature type="transmembrane region" description="Helical" evidence="6">
    <location>
        <begin position="6"/>
        <end position="26"/>
    </location>
</feature>
<feature type="domain" description="Type II secretion system protein GspF" evidence="7">
    <location>
        <begin position="172"/>
        <end position="291"/>
    </location>
</feature>
<dbReference type="PANTHER" id="PTHR35007:SF1">
    <property type="entry name" value="PILUS ASSEMBLY PROTEIN"/>
    <property type="match status" value="1"/>
</dbReference>
<evidence type="ECO:0000256" key="5">
    <source>
        <dbReference type="ARBA" id="ARBA00023136"/>
    </source>
</evidence>
<proteinExistence type="predicted"/>
<feature type="transmembrane region" description="Helical" evidence="6">
    <location>
        <begin position="127"/>
        <end position="145"/>
    </location>
</feature>
<keyword evidence="9" id="KW-1185">Reference proteome</keyword>
<name>A0A7W7RAT6_KITKI</name>
<protein>
    <recommendedName>
        <fullName evidence="7">Type II secretion system protein GspF domain-containing protein</fullName>
    </recommendedName>
</protein>
<dbReference type="PANTHER" id="PTHR35007">
    <property type="entry name" value="INTEGRAL MEMBRANE PROTEIN-RELATED"/>
    <property type="match status" value="1"/>
</dbReference>
<evidence type="ECO:0000313" key="8">
    <source>
        <dbReference type="EMBL" id="MBB4928268.1"/>
    </source>
</evidence>
<dbReference type="RefSeq" id="WP_184945284.1">
    <property type="nucleotide sequence ID" value="NZ_JACHJV010000002.1"/>
</dbReference>
<dbReference type="EMBL" id="JACHJV010000002">
    <property type="protein sequence ID" value="MBB4928268.1"/>
    <property type="molecule type" value="Genomic_DNA"/>
</dbReference>
<comment type="subcellular location">
    <subcellularLocation>
        <location evidence="1">Cell membrane</location>
        <topology evidence="1">Multi-pass membrane protein</topology>
    </subcellularLocation>
</comment>
<evidence type="ECO:0000256" key="4">
    <source>
        <dbReference type="ARBA" id="ARBA00022989"/>
    </source>
</evidence>
<feature type="transmembrane region" description="Helical" evidence="6">
    <location>
        <begin position="97"/>
        <end position="121"/>
    </location>
</feature>
<evidence type="ECO:0000313" key="9">
    <source>
        <dbReference type="Proteomes" id="UP000540506"/>
    </source>
</evidence>
<gene>
    <name evidence="8" type="ORF">FHR34_007363</name>
</gene>
<dbReference type="Proteomes" id="UP000540506">
    <property type="component" value="Unassembled WGS sequence"/>
</dbReference>
<dbReference type="Pfam" id="PF00482">
    <property type="entry name" value="T2SSF"/>
    <property type="match status" value="1"/>
</dbReference>
<organism evidence="8 9">
    <name type="scientific">Kitasatospora kifunensis</name>
    <name type="common">Streptomyces kifunensis</name>
    <dbReference type="NCBI Taxonomy" id="58351"/>
    <lineage>
        <taxon>Bacteria</taxon>
        <taxon>Bacillati</taxon>
        <taxon>Actinomycetota</taxon>
        <taxon>Actinomycetes</taxon>
        <taxon>Kitasatosporales</taxon>
        <taxon>Streptomycetaceae</taxon>
        <taxon>Kitasatospora</taxon>
    </lineage>
</organism>